<evidence type="ECO:0000259" key="4">
    <source>
        <dbReference type="PROSITE" id="PS50943"/>
    </source>
</evidence>
<keyword evidence="2" id="KW-0238">DNA-binding</keyword>
<dbReference type="InterPro" id="IPR050807">
    <property type="entry name" value="TransReg_Diox_bact_type"/>
</dbReference>
<dbReference type="CDD" id="cd00093">
    <property type="entry name" value="HTH_XRE"/>
    <property type="match status" value="1"/>
</dbReference>
<dbReference type="Proteomes" id="UP000008186">
    <property type="component" value="Plasmid megaplasmid"/>
</dbReference>
<dbReference type="Pfam" id="PF01381">
    <property type="entry name" value="HTH_3"/>
    <property type="match status" value="1"/>
</dbReference>
<gene>
    <name evidence="5" type="ordered locus">SO_A0002</name>
</gene>
<dbReference type="PROSITE" id="PS50943">
    <property type="entry name" value="HTH_CROC1"/>
    <property type="match status" value="1"/>
</dbReference>
<keyword evidence="3" id="KW-0804">Transcription</keyword>
<dbReference type="OrthoDB" id="9800901at2"/>
<dbReference type="Gene3D" id="1.10.260.40">
    <property type="entry name" value="lambda repressor-like DNA-binding domains"/>
    <property type="match status" value="1"/>
</dbReference>
<evidence type="ECO:0000313" key="6">
    <source>
        <dbReference type="Proteomes" id="UP000008186"/>
    </source>
</evidence>
<dbReference type="InterPro" id="IPR001387">
    <property type="entry name" value="Cro/C1-type_HTH"/>
</dbReference>
<dbReference type="KEGG" id="son:SO_A0002"/>
<dbReference type="PhylomeDB" id="Q8E8A7"/>
<name>Q8E8A7_SHEON</name>
<proteinExistence type="predicted"/>
<dbReference type="REBASE" id="6903">
    <property type="entry name" value="C.SonIP"/>
</dbReference>
<reference evidence="5 6" key="1">
    <citation type="journal article" date="2002" name="Nat. Biotechnol.">
        <title>Genome sequence of the dissimilatory metal ion-reducing bacterium Shewanella oneidensis.</title>
        <authorList>
            <person name="Heidelberg J.F."/>
            <person name="Paulsen I.T."/>
            <person name="Nelson K.E."/>
            <person name="Gaidos E.J."/>
            <person name="Nelson W.C."/>
            <person name="Read T.D."/>
            <person name="Eisen J.A."/>
            <person name="Seshadri R."/>
            <person name="Ward N."/>
            <person name="Methe B."/>
            <person name="Clayton R.A."/>
            <person name="Meyer T."/>
            <person name="Tsapin A."/>
            <person name="Scott J."/>
            <person name="Beanan M."/>
            <person name="Brinkac L."/>
            <person name="Daugherty S."/>
            <person name="DeBoy R.T."/>
            <person name="Dodson R.J."/>
            <person name="Durkin A.S."/>
            <person name="Haft D.H."/>
            <person name="Kolonay J.F."/>
            <person name="Madupu R."/>
            <person name="Peterson J.D."/>
            <person name="Umayam L.A."/>
            <person name="White O."/>
            <person name="Wolf A.M."/>
            <person name="Vamathevan J."/>
            <person name="Weidman J."/>
            <person name="Impraim M."/>
            <person name="Lee K."/>
            <person name="Berry K."/>
            <person name="Lee C."/>
            <person name="Mueller J."/>
            <person name="Khouri H."/>
            <person name="Gill J."/>
            <person name="Utterback T.R."/>
            <person name="McDonald L.A."/>
            <person name="Feldblyum T.V."/>
            <person name="Smith H.O."/>
            <person name="Venter J.C."/>
            <person name="Nealson K.H."/>
            <person name="Fraser C.M."/>
        </authorList>
    </citation>
    <scope>NUCLEOTIDE SEQUENCE [LARGE SCALE GENOMIC DNA]</scope>
    <source>
        <strain evidence="6">ATCC 700550 / JCM 31522 / CIP 106686 / LMG 19005 / NCIMB 14063 / MR-1</strain>
    </source>
</reference>
<dbReference type="BioCyc" id="SONE211586:G1GMP-4405-MONOMER"/>
<feature type="domain" description="HTH cro/C1-type" evidence="4">
    <location>
        <begin position="16"/>
        <end position="70"/>
    </location>
</feature>
<dbReference type="PANTHER" id="PTHR46797">
    <property type="entry name" value="HTH-TYPE TRANSCRIPTIONAL REGULATOR"/>
    <property type="match status" value="1"/>
</dbReference>
<geneLocation type="plasmid" evidence="5 6">
    <name>megaplasmid</name>
</geneLocation>
<dbReference type="GO" id="GO:0006355">
    <property type="term" value="P:regulation of DNA-templated transcription"/>
    <property type="evidence" value="ECO:0000318"/>
    <property type="project" value="GO_Central"/>
</dbReference>
<dbReference type="RefSeq" id="WP_011074342.1">
    <property type="nucleotide sequence ID" value="NC_004349.1"/>
</dbReference>
<accession>Q8E8A7</accession>
<keyword evidence="1" id="KW-0805">Transcription regulation</keyword>
<dbReference type="HOGENOM" id="CLU_066192_29_1_6"/>
<evidence type="ECO:0000256" key="2">
    <source>
        <dbReference type="ARBA" id="ARBA00023125"/>
    </source>
</evidence>
<dbReference type="GO" id="GO:0003700">
    <property type="term" value="F:DNA-binding transcription factor activity"/>
    <property type="evidence" value="ECO:0000318"/>
    <property type="project" value="GO_Central"/>
</dbReference>
<dbReference type="EMBL" id="AE014300">
    <property type="protein sequence ID" value="AAN52941.1"/>
    <property type="molecule type" value="Genomic_DNA"/>
</dbReference>
<sequence length="75" mass="8488">MRKPSKKLLDNLANNVRTFRLKNGISQEQLAEICGFHRTYIGSIERGERNTTLSTLEVLAKTLNVSIAQLLNDDE</sequence>
<dbReference type="SMART" id="SM00530">
    <property type="entry name" value="HTH_XRE"/>
    <property type="match status" value="1"/>
</dbReference>
<keyword evidence="6" id="KW-1185">Reference proteome</keyword>
<dbReference type="InterPro" id="IPR010982">
    <property type="entry name" value="Lambda_DNA-bd_dom_sf"/>
</dbReference>
<dbReference type="PANTHER" id="PTHR46797:SF23">
    <property type="entry name" value="HTH-TYPE TRANSCRIPTIONAL REGULATOR SUTR"/>
    <property type="match status" value="1"/>
</dbReference>
<evidence type="ECO:0000256" key="1">
    <source>
        <dbReference type="ARBA" id="ARBA00023015"/>
    </source>
</evidence>
<protein>
    <submittedName>
        <fullName evidence="5">Type II restriction-modification system activator</fullName>
    </submittedName>
</protein>
<dbReference type="GO" id="GO:0003677">
    <property type="term" value="F:DNA binding"/>
    <property type="evidence" value="ECO:0007669"/>
    <property type="project" value="UniProtKB-KW"/>
</dbReference>
<evidence type="ECO:0000256" key="3">
    <source>
        <dbReference type="ARBA" id="ARBA00023163"/>
    </source>
</evidence>
<dbReference type="AlphaFoldDB" id="Q8E8A7"/>
<keyword evidence="5" id="KW-0614">Plasmid</keyword>
<dbReference type="SUPFAM" id="SSF47413">
    <property type="entry name" value="lambda repressor-like DNA-binding domains"/>
    <property type="match status" value="1"/>
</dbReference>
<evidence type="ECO:0000313" key="5">
    <source>
        <dbReference type="EMBL" id="AAN52941.1"/>
    </source>
</evidence>
<organism evidence="5 6">
    <name type="scientific">Shewanella oneidensis (strain ATCC 700550 / JCM 31522 / CIP 106686 / LMG 19005 / NCIMB 14063 / MR-1)</name>
    <dbReference type="NCBI Taxonomy" id="211586"/>
    <lineage>
        <taxon>Bacteria</taxon>
        <taxon>Pseudomonadati</taxon>
        <taxon>Pseudomonadota</taxon>
        <taxon>Gammaproteobacteria</taxon>
        <taxon>Alteromonadales</taxon>
        <taxon>Shewanellaceae</taxon>
        <taxon>Shewanella</taxon>
    </lineage>
</organism>